<accession>A0A8E2X648</accession>
<dbReference type="EMBL" id="AYXG01000203">
    <property type="protein sequence ID" value="EWC59511.1"/>
    <property type="molecule type" value="Genomic_DNA"/>
</dbReference>
<feature type="region of interest" description="Disordered" evidence="1">
    <location>
        <begin position="394"/>
        <end position="431"/>
    </location>
</feature>
<keyword evidence="3" id="KW-1185">Reference proteome</keyword>
<reference evidence="2 3" key="1">
    <citation type="journal article" date="2014" name="Genome Announc.">
        <title>Draft Genome Sequence of the Antitrypanosomally Active Sponge-Associated Bacterium Actinokineospora sp. Strain EG49.</title>
        <authorList>
            <person name="Harjes J."/>
            <person name="Ryu T."/>
            <person name="Abdelmohsen U.R."/>
            <person name="Moitinho-Silva L."/>
            <person name="Horn H."/>
            <person name="Ravasi T."/>
            <person name="Hentschel U."/>
        </authorList>
    </citation>
    <scope>NUCLEOTIDE SEQUENCE [LARGE SCALE GENOMIC DNA]</scope>
    <source>
        <strain evidence="2 3">EG49</strain>
    </source>
</reference>
<accession>W7ISW0</accession>
<dbReference type="RefSeq" id="WP_146241134.1">
    <property type="nucleotide sequence ID" value="NZ_AYXG01000203.1"/>
</dbReference>
<organism evidence="2 3">
    <name type="scientific">Actinokineospora spheciospongiae</name>
    <dbReference type="NCBI Taxonomy" id="909613"/>
    <lineage>
        <taxon>Bacteria</taxon>
        <taxon>Bacillati</taxon>
        <taxon>Actinomycetota</taxon>
        <taxon>Actinomycetes</taxon>
        <taxon>Pseudonocardiales</taxon>
        <taxon>Pseudonocardiaceae</taxon>
        <taxon>Actinokineospora</taxon>
    </lineage>
</organism>
<dbReference type="eggNOG" id="ENOG5032XRK">
    <property type="taxonomic scope" value="Bacteria"/>
</dbReference>
<dbReference type="STRING" id="909613.UO65_5239"/>
<evidence type="ECO:0000313" key="2">
    <source>
        <dbReference type="EMBL" id="EWC59511.1"/>
    </source>
</evidence>
<comment type="caution">
    <text evidence="2">The sequence shown here is derived from an EMBL/GenBank/DDBJ whole genome shotgun (WGS) entry which is preliminary data.</text>
</comment>
<proteinExistence type="predicted"/>
<dbReference type="AlphaFoldDB" id="W7ISW0"/>
<name>W7ISW0_9PSEU</name>
<evidence type="ECO:0008006" key="4">
    <source>
        <dbReference type="Google" id="ProtNLM"/>
    </source>
</evidence>
<dbReference type="OrthoDB" id="4132762at2"/>
<protein>
    <recommendedName>
        <fullName evidence="4">Band 7 domain-containing protein</fullName>
    </recommendedName>
</protein>
<evidence type="ECO:0000256" key="1">
    <source>
        <dbReference type="SAM" id="MobiDB-lite"/>
    </source>
</evidence>
<gene>
    <name evidence="2" type="ORF">UO65_5239</name>
</gene>
<dbReference type="Proteomes" id="UP000019277">
    <property type="component" value="Unassembled WGS sequence"/>
</dbReference>
<sequence length="431" mass="48722">MAQPYPIVRQVVLDPLPRKRMFGRGRSGRTTDEIPHLAAHHRLVYRVRGDYVVDNFTMPLDSSTVVDASHVSVVDVARDVAVVVNLTIPSQDASSFTVLATFLCSVTDPLSVVRSGAQEAAGMLRAYLRGHQRLFELGLDYPISRINEIRRKLSTQVMAYLEVTPPQFPGVEVALASVEVMTPEELSALEQSRREVAAQHALESERLRTQHDIVTTQLLQEQSLRADRELWDSRLAAEGQQRELEMDAERREYELFQQAKAAEAIADDPVRALALAYSSKEITAKELADGLAAIHETRRQDRLTEAEAERVERRRETEWQRERERLRIAAHREDSIKRAEWVRADRKMDREDQRQQLHAKLAVIKELAEQGHLATANLRLDSVVNSMLAVPAAPEQEAPALPEPDRDRSPANGFAGLDREADEMVREEDAD</sequence>
<evidence type="ECO:0000313" key="3">
    <source>
        <dbReference type="Proteomes" id="UP000019277"/>
    </source>
</evidence>